<sequence length="367" mass="39785">MTDKGKRSLLLKGIRKSYGAVPVLKGIDIAVEEGAFIVLLGPSGCGKSTLLHAIAGLHPIDEGLIEIDGRDVTSVPTRERDVAMVFQSYALYPNMTVGENIAFPLRMRGVGAAEKEGKVAEVARLLQIEPLLDRKPRALSGGQRQRVAIGRALVRDPKVFLFDEPLSNLDATLRVETRAEIKQLHERIGKTMIYVTHDQIEAMTLATKIVVMNKGEVQQIGSPYEIYHRPANLFVAKFVGSPAMHFLPGALSREDGRLIFDDGKGWRQELALSGAAGVGGEVLLGIRPEHIRPARDGQPAIEARVEMVESTGPEDNVTLSLHGHALVARMETGSVRQGEVVPVTIATDKVSLFDAASGRMIGTEAVR</sequence>
<keyword evidence="4" id="KW-0547">Nucleotide-binding</keyword>
<dbReference type="SUPFAM" id="SSF50331">
    <property type="entry name" value="MOP-like"/>
    <property type="match status" value="1"/>
</dbReference>
<dbReference type="STRING" id="1365950.SAMN05428963_10978"/>
<dbReference type="Proteomes" id="UP000190135">
    <property type="component" value="Unassembled WGS sequence"/>
</dbReference>
<protein>
    <submittedName>
        <fullName evidence="7">Carbohydrate ABC transporter ATP-binding protein, CUT1 family</fullName>
    </submittedName>
</protein>
<comment type="subcellular location">
    <subcellularLocation>
        <location evidence="1">Cell inner membrane</location>
        <topology evidence="1">Peripheral membrane protein</topology>
    </subcellularLocation>
</comment>
<evidence type="ECO:0000256" key="1">
    <source>
        <dbReference type="ARBA" id="ARBA00004417"/>
    </source>
</evidence>
<dbReference type="SMART" id="SM00382">
    <property type="entry name" value="AAA"/>
    <property type="match status" value="1"/>
</dbReference>
<feature type="domain" description="ABC transporter" evidence="6">
    <location>
        <begin position="9"/>
        <end position="239"/>
    </location>
</feature>
<dbReference type="PROSITE" id="PS50893">
    <property type="entry name" value="ABC_TRANSPORTER_2"/>
    <property type="match status" value="1"/>
</dbReference>
<dbReference type="AlphaFoldDB" id="A0A1T4S8Q9"/>
<keyword evidence="3" id="KW-0813">Transport</keyword>
<reference evidence="7 8" key="1">
    <citation type="submission" date="2017-02" db="EMBL/GenBank/DDBJ databases">
        <authorList>
            <person name="Peterson S.W."/>
        </authorList>
    </citation>
    <scope>NUCLEOTIDE SEQUENCE [LARGE SCALE GENOMIC DNA]</scope>
    <source>
        <strain evidence="7 8">USBA 369</strain>
    </source>
</reference>
<dbReference type="Pfam" id="PF17912">
    <property type="entry name" value="OB_MalK"/>
    <property type="match status" value="1"/>
</dbReference>
<keyword evidence="5 7" id="KW-0067">ATP-binding</keyword>
<accession>A0A1T4S8Q9</accession>
<dbReference type="GO" id="GO:0008643">
    <property type="term" value="P:carbohydrate transport"/>
    <property type="evidence" value="ECO:0007669"/>
    <property type="project" value="InterPro"/>
</dbReference>
<evidence type="ECO:0000259" key="6">
    <source>
        <dbReference type="PROSITE" id="PS50893"/>
    </source>
</evidence>
<dbReference type="Gene3D" id="2.40.50.140">
    <property type="entry name" value="Nucleic acid-binding proteins"/>
    <property type="match status" value="1"/>
</dbReference>
<dbReference type="PANTHER" id="PTHR43875">
    <property type="entry name" value="MALTODEXTRIN IMPORT ATP-BINDING PROTEIN MSMX"/>
    <property type="match status" value="1"/>
</dbReference>
<dbReference type="InterPro" id="IPR015855">
    <property type="entry name" value="ABC_transpr_MalK-like"/>
</dbReference>
<evidence type="ECO:0000256" key="2">
    <source>
        <dbReference type="ARBA" id="ARBA00005417"/>
    </source>
</evidence>
<comment type="similarity">
    <text evidence="2">Belongs to the ABC transporter superfamily.</text>
</comment>
<dbReference type="Gene3D" id="2.40.50.100">
    <property type="match status" value="1"/>
</dbReference>
<evidence type="ECO:0000313" key="7">
    <source>
        <dbReference type="EMBL" id="SKA24288.1"/>
    </source>
</evidence>
<dbReference type="NCBIfam" id="NF008653">
    <property type="entry name" value="PRK11650.1"/>
    <property type="match status" value="1"/>
</dbReference>
<dbReference type="FunFam" id="3.40.50.300:FF:000042">
    <property type="entry name" value="Maltose/maltodextrin ABC transporter, ATP-binding protein"/>
    <property type="match status" value="1"/>
</dbReference>
<dbReference type="SUPFAM" id="SSF52540">
    <property type="entry name" value="P-loop containing nucleoside triphosphate hydrolases"/>
    <property type="match status" value="1"/>
</dbReference>
<gene>
    <name evidence="7" type="ORF">SAMN05428963_10978</name>
</gene>
<dbReference type="Gene3D" id="3.40.50.300">
    <property type="entry name" value="P-loop containing nucleotide triphosphate hydrolases"/>
    <property type="match status" value="1"/>
</dbReference>
<dbReference type="InterPro" id="IPR017871">
    <property type="entry name" value="ABC_transporter-like_CS"/>
</dbReference>
<evidence type="ECO:0000256" key="4">
    <source>
        <dbReference type="ARBA" id="ARBA00022741"/>
    </source>
</evidence>
<dbReference type="InterPro" id="IPR003439">
    <property type="entry name" value="ABC_transporter-like_ATP-bd"/>
</dbReference>
<dbReference type="PROSITE" id="PS00211">
    <property type="entry name" value="ABC_TRANSPORTER_1"/>
    <property type="match status" value="1"/>
</dbReference>
<dbReference type="PANTHER" id="PTHR43875:SF14">
    <property type="entry name" value="ABC TRANSPORTER ATP-BINDING PROTEIN"/>
    <property type="match status" value="1"/>
</dbReference>
<organism evidence="7 8">
    <name type="scientific">Consotaella salsifontis</name>
    <dbReference type="NCBI Taxonomy" id="1365950"/>
    <lineage>
        <taxon>Bacteria</taxon>
        <taxon>Pseudomonadati</taxon>
        <taxon>Pseudomonadota</taxon>
        <taxon>Alphaproteobacteria</taxon>
        <taxon>Hyphomicrobiales</taxon>
        <taxon>Aurantimonadaceae</taxon>
        <taxon>Consotaella</taxon>
    </lineage>
</organism>
<dbReference type="OrthoDB" id="7325173at2"/>
<dbReference type="InterPro" id="IPR008995">
    <property type="entry name" value="Mo/tungstate-bd_C_term_dom"/>
</dbReference>
<dbReference type="InterPro" id="IPR047641">
    <property type="entry name" value="ABC_transpr_MalK/UgpC-like"/>
</dbReference>
<dbReference type="RefSeq" id="WP_078709019.1">
    <property type="nucleotide sequence ID" value="NZ_FUXL01000009.1"/>
</dbReference>
<keyword evidence="8" id="KW-1185">Reference proteome</keyword>
<dbReference type="Pfam" id="PF00005">
    <property type="entry name" value="ABC_tran"/>
    <property type="match status" value="1"/>
</dbReference>
<dbReference type="InterPro" id="IPR027417">
    <property type="entry name" value="P-loop_NTPase"/>
</dbReference>
<dbReference type="GO" id="GO:0016887">
    <property type="term" value="F:ATP hydrolysis activity"/>
    <property type="evidence" value="ECO:0007669"/>
    <property type="project" value="InterPro"/>
</dbReference>
<dbReference type="CDD" id="cd03301">
    <property type="entry name" value="ABC_MalK_N"/>
    <property type="match status" value="1"/>
</dbReference>
<dbReference type="GO" id="GO:0055052">
    <property type="term" value="C:ATP-binding cassette (ABC) transporter complex, substrate-binding subunit-containing"/>
    <property type="evidence" value="ECO:0007669"/>
    <property type="project" value="TreeGrafter"/>
</dbReference>
<dbReference type="InterPro" id="IPR012340">
    <property type="entry name" value="NA-bd_OB-fold"/>
</dbReference>
<dbReference type="InterPro" id="IPR003593">
    <property type="entry name" value="AAA+_ATPase"/>
</dbReference>
<evidence type="ECO:0000256" key="3">
    <source>
        <dbReference type="ARBA" id="ARBA00022448"/>
    </source>
</evidence>
<evidence type="ECO:0000256" key="5">
    <source>
        <dbReference type="ARBA" id="ARBA00022840"/>
    </source>
</evidence>
<dbReference type="GO" id="GO:0140359">
    <property type="term" value="F:ABC-type transporter activity"/>
    <property type="evidence" value="ECO:0007669"/>
    <property type="project" value="InterPro"/>
</dbReference>
<proteinExistence type="inferred from homology"/>
<dbReference type="EMBL" id="FUXL01000009">
    <property type="protein sequence ID" value="SKA24288.1"/>
    <property type="molecule type" value="Genomic_DNA"/>
</dbReference>
<dbReference type="InterPro" id="IPR040582">
    <property type="entry name" value="OB_MalK-like"/>
</dbReference>
<dbReference type="GO" id="GO:0005524">
    <property type="term" value="F:ATP binding"/>
    <property type="evidence" value="ECO:0007669"/>
    <property type="project" value="UniProtKB-KW"/>
</dbReference>
<evidence type="ECO:0000313" key="8">
    <source>
        <dbReference type="Proteomes" id="UP000190135"/>
    </source>
</evidence>
<name>A0A1T4S8Q9_9HYPH</name>